<protein>
    <submittedName>
        <fullName evidence="2">Uncharacterized protein</fullName>
    </submittedName>
</protein>
<reference evidence="2" key="1">
    <citation type="submission" date="2021-01" db="EMBL/GenBank/DDBJ databases">
        <title>Whole genome shotgun sequence of Planosporangium flavigriseum NBRC 105377.</title>
        <authorList>
            <person name="Komaki H."/>
            <person name="Tamura T."/>
        </authorList>
    </citation>
    <scope>NUCLEOTIDE SEQUENCE</scope>
    <source>
        <strain evidence="2">NBRC 105377</strain>
    </source>
</reference>
<evidence type="ECO:0000313" key="2">
    <source>
        <dbReference type="EMBL" id="GIG72746.1"/>
    </source>
</evidence>
<feature type="transmembrane region" description="Helical" evidence="1">
    <location>
        <begin position="20"/>
        <end position="38"/>
    </location>
</feature>
<keyword evidence="1" id="KW-0472">Membrane</keyword>
<keyword evidence="1" id="KW-1133">Transmembrane helix</keyword>
<feature type="transmembrane region" description="Helical" evidence="1">
    <location>
        <begin position="44"/>
        <end position="62"/>
    </location>
</feature>
<dbReference type="EMBL" id="BONU01000005">
    <property type="protein sequence ID" value="GIG72746.1"/>
    <property type="molecule type" value="Genomic_DNA"/>
</dbReference>
<comment type="caution">
    <text evidence="2">The sequence shown here is derived from an EMBL/GenBank/DDBJ whole genome shotgun (WGS) entry which is preliminary data.</text>
</comment>
<proteinExistence type="predicted"/>
<dbReference type="Proteomes" id="UP000653674">
    <property type="component" value="Unassembled WGS sequence"/>
</dbReference>
<name>A0A8J3PMB9_9ACTN</name>
<feature type="transmembrane region" description="Helical" evidence="1">
    <location>
        <begin position="129"/>
        <end position="151"/>
    </location>
</feature>
<feature type="transmembrane region" description="Helical" evidence="1">
    <location>
        <begin position="69"/>
        <end position="87"/>
    </location>
</feature>
<evidence type="ECO:0000313" key="3">
    <source>
        <dbReference type="Proteomes" id="UP000653674"/>
    </source>
</evidence>
<dbReference type="RefSeq" id="WP_168075694.1">
    <property type="nucleotide sequence ID" value="NZ_BAAAQJ010000019.1"/>
</dbReference>
<organism evidence="2 3">
    <name type="scientific">Planosporangium flavigriseum</name>
    <dbReference type="NCBI Taxonomy" id="373681"/>
    <lineage>
        <taxon>Bacteria</taxon>
        <taxon>Bacillati</taxon>
        <taxon>Actinomycetota</taxon>
        <taxon>Actinomycetes</taxon>
        <taxon>Micromonosporales</taxon>
        <taxon>Micromonosporaceae</taxon>
        <taxon>Planosporangium</taxon>
    </lineage>
</organism>
<keyword evidence="1" id="KW-0812">Transmembrane</keyword>
<feature type="transmembrane region" description="Helical" evidence="1">
    <location>
        <begin position="157"/>
        <end position="179"/>
    </location>
</feature>
<sequence length="183" mass="18687">MTGWLGSLRERAARITPGTLLVRGAAFVFAAGALLVAFPGEILLWPGAAVALVACGAAPALAPRTRLTTMVLFLAVGGWIVATTTYAEPVTWARLATLACLLYLVHTTAALAAVVPYDTVVAPAVLVRWLARTAVVLALTVGFAVASVVGVRVVSGQAYLVAAVAGVLLVAALAGLLTLSRRS</sequence>
<gene>
    <name evidence="2" type="ORF">Pfl04_11500</name>
</gene>
<dbReference type="AlphaFoldDB" id="A0A8J3PMB9"/>
<keyword evidence="3" id="KW-1185">Reference proteome</keyword>
<evidence type="ECO:0000256" key="1">
    <source>
        <dbReference type="SAM" id="Phobius"/>
    </source>
</evidence>
<accession>A0A8J3PMB9</accession>